<dbReference type="GO" id="GO:0016787">
    <property type="term" value="F:hydrolase activity"/>
    <property type="evidence" value="ECO:0007669"/>
    <property type="project" value="UniProtKB-KW"/>
</dbReference>
<keyword evidence="3" id="KW-0255">Endonuclease</keyword>
<evidence type="ECO:0000256" key="4">
    <source>
        <dbReference type="ARBA" id="ARBA00022801"/>
    </source>
</evidence>
<dbReference type="GO" id="GO:0046872">
    <property type="term" value="F:metal ion binding"/>
    <property type="evidence" value="ECO:0007669"/>
    <property type="project" value="UniProtKB-KW"/>
</dbReference>
<dbReference type="InterPro" id="IPR039537">
    <property type="entry name" value="Retrotran_Ty1/copia-like"/>
</dbReference>
<dbReference type="PANTHER" id="PTHR42648:SF11">
    <property type="entry name" value="TRANSPOSON TY4-P GAG-POL POLYPROTEIN"/>
    <property type="match status" value="1"/>
</dbReference>
<accession>A0A0P1AF18</accession>
<dbReference type="Proteomes" id="UP000054928">
    <property type="component" value="Unassembled WGS sequence"/>
</dbReference>
<evidence type="ECO:0000256" key="3">
    <source>
        <dbReference type="ARBA" id="ARBA00022759"/>
    </source>
</evidence>
<evidence type="ECO:0000256" key="7">
    <source>
        <dbReference type="ARBA" id="ARBA00022918"/>
    </source>
</evidence>
<reference evidence="11" key="1">
    <citation type="submission" date="2014-09" db="EMBL/GenBank/DDBJ databases">
        <authorList>
            <person name="Sharma Rahul"/>
            <person name="Thines Marco"/>
        </authorList>
    </citation>
    <scope>NUCLEOTIDE SEQUENCE [LARGE SCALE GENOMIC DNA]</scope>
</reference>
<dbReference type="GO" id="GO:0015074">
    <property type="term" value="P:DNA integration"/>
    <property type="evidence" value="ECO:0007669"/>
    <property type="project" value="UniProtKB-KW"/>
</dbReference>
<dbReference type="Gene3D" id="3.30.420.10">
    <property type="entry name" value="Ribonuclease H-like superfamily/Ribonuclease H"/>
    <property type="match status" value="1"/>
</dbReference>
<dbReference type="InterPro" id="IPR036397">
    <property type="entry name" value="RNaseH_sf"/>
</dbReference>
<dbReference type="SUPFAM" id="SSF53098">
    <property type="entry name" value="Ribonuclease H-like"/>
    <property type="match status" value="1"/>
</dbReference>
<evidence type="ECO:0000313" key="10">
    <source>
        <dbReference type="EMBL" id="CEG39545.1"/>
    </source>
</evidence>
<keyword evidence="1" id="KW-0540">Nuclease</keyword>
<dbReference type="EMBL" id="CCYD01000428">
    <property type="protein sequence ID" value="CEG39545.1"/>
    <property type="molecule type" value="Genomic_DNA"/>
</dbReference>
<sequence>MWHARMEHPNEDAYAKTQRATTGMPVVKQEVKTLCGGCMKGKRTVAHFPSRSLTKSSHLLELVHTGVMGLMKTKLKGGAMYVLTFVDDHSRFVVVYFRKEMSEVETKFKAYKALYEDQWGR</sequence>
<keyword evidence="8" id="KW-0239">DNA-directed DNA polymerase</keyword>
<keyword evidence="6" id="KW-0229">DNA integration</keyword>
<dbReference type="GO" id="GO:0006310">
    <property type="term" value="P:DNA recombination"/>
    <property type="evidence" value="ECO:0007669"/>
    <property type="project" value="UniProtKB-KW"/>
</dbReference>
<evidence type="ECO:0000256" key="8">
    <source>
        <dbReference type="ARBA" id="ARBA00022932"/>
    </source>
</evidence>
<dbReference type="GO" id="GO:0003676">
    <property type="term" value="F:nucleic acid binding"/>
    <property type="evidence" value="ECO:0007669"/>
    <property type="project" value="InterPro"/>
</dbReference>
<evidence type="ECO:0000256" key="2">
    <source>
        <dbReference type="ARBA" id="ARBA00022723"/>
    </source>
</evidence>
<evidence type="ECO:0000256" key="1">
    <source>
        <dbReference type="ARBA" id="ARBA00022722"/>
    </source>
</evidence>
<evidence type="ECO:0000256" key="5">
    <source>
        <dbReference type="ARBA" id="ARBA00022842"/>
    </source>
</evidence>
<evidence type="ECO:0000313" key="11">
    <source>
        <dbReference type="Proteomes" id="UP000054928"/>
    </source>
</evidence>
<keyword evidence="7" id="KW-0695">RNA-directed DNA polymerase</keyword>
<dbReference type="InterPro" id="IPR012337">
    <property type="entry name" value="RNaseH-like_sf"/>
</dbReference>
<keyword evidence="5" id="KW-0460">Magnesium</keyword>
<dbReference type="STRING" id="4781.A0A0P1AF18"/>
<evidence type="ECO:0000256" key="9">
    <source>
        <dbReference type="ARBA" id="ARBA00023172"/>
    </source>
</evidence>
<dbReference type="GeneID" id="36404842"/>
<proteinExistence type="predicted"/>
<dbReference type="GO" id="GO:0003964">
    <property type="term" value="F:RNA-directed DNA polymerase activity"/>
    <property type="evidence" value="ECO:0007669"/>
    <property type="project" value="UniProtKB-KW"/>
</dbReference>
<dbReference type="AlphaFoldDB" id="A0A0P1AF18"/>
<name>A0A0P1AF18_PLAHL</name>
<keyword evidence="11" id="KW-1185">Reference proteome</keyword>
<dbReference type="OMA" id="WHARMEH"/>
<keyword evidence="4" id="KW-0378">Hydrolase</keyword>
<keyword evidence="8" id="KW-0808">Transferase</keyword>
<dbReference type="GO" id="GO:0004519">
    <property type="term" value="F:endonuclease activity"/>
    <property type="evidence" value="ECO:0007669"/>
    <property type="project" value="UniProtKB-KW"/>
</dbReference>
<dbReference type="GO" id="GO:0003887">
    <property type="term" value="F:DNA-directed DNA polymerase activity"/>
    <property type="evidence" value="ECO:0007669"/>
    <property type="project" value="UniProtKB-KW"/>
</dbReference>
<dbReference type="RefSeq" id="XP_024575914.1">
    <property type="nucleotide sequence ID" value="XM_024725104.1"/>
</dbReference>
<dbReference type="OrthoDB" id="114470at2759"/>
<protein>
    <submittedName>
        <fullName evidence="10">Polyprotein</fullName>
    </submittedName>
</protein>
<organism evidence="10 11">
    <name type="scientific">Plasmopara halstedii</name>
    <name type="common">Downy mildew of sunflower</name>
    <dbReference type="NCBI Taxonomy" id="4781"/>
    <lineage>
        <taxon>Eukaryota</taxon>
        <taxon>Sar</taxon>
        <taxon>Stramenopiles</taxon>
        <taxon>Oomycota</taxon>
        <taxon>Peronosporomycetes</taxon>
        <taxon>Peronosporales</taxon>
        <taxon>Peronosporaceae</taxon>
        <taxon>Plasmopara</taxon>
    </lineage>
</organism>
<dbReference type="PANTHER" id="PTHR42648">
    <property type="entry name" value="TRANSPOSASE, PUTATIVE-RELATED"/>
    <property type="match status" value="1"/>
</dbReference>
<evidence type="ECO:0000256" key="6">
    <source>
        <dbReference type="ARBA" id="ARBA00022908"/>
    </source>
</evidence>
<keyword evidence="2" id="KW-0479">Metal-binding</keyword>
<keyword evidence="9" id="KW-0233">DNA recombination</keyword>
<keyword evidence="8" id="KW-0548">Nucleotidyltransferase</keyword>